<evidence type="ECO:0000256" key="6">
    <source>
        <dbReference type="ARBA" id="ARBA00022842"/>
    </source>
</evidence>
<comment type="similarity">
    <text evidence="2 10">Belongs to the TRAFAC class TrmE-Era-EngA-EngB-Septin-like GTPase superfamily. EngB GTPase family.</text>
</comment>
<evidence type="ECO:0000256" key="8">
    <source>
        <dbReference type="ARBA" id="ARBA00023210"/>
    </source>
</evidence>
<evidence type="ECO:0000256" key="4">
    <source>
        <dbReference type="ARBA" id="ARBA00022723"/>
    </source>
</evidence>
<dbReference type="Proteomes" id="UP000006377">
    <property type="component" value="Chromosome"/>
</dbReference>
<dbReference type="AlphaFoldDB" id="A7HPT8"/>
<dbReference type="KEGG" id="pla:Plav_0298"/>
<dbReference type="Gene3D" id="3.40.50.300">
    <property type="entry name" value="P-loop containing nucleotide triphosphate hydrolases"/>
    <property type="match status" value="1"/>
</dbReference>
<keyword evidence="4" id="KW-0479">Metal-binding</keyword>
<evidence type="ECO:0000256" key="7">
    <source>
        <dbReference type="ARBA" id="ARBA00023134"/>
    </source>
</evidence>
<dbReference type="InterPro" id="IPR019987">
    <property type="entry name" value="GTP-bd_ribosome_bio_YsxC"/>
</dbReference>
<name>A7HPT8_PARL1</name>
<keyword evidence="8 10" id="KW-0717">Septation</keyword>
<dbReference type="EMBL" id="CP000774">
    <property type="protein sequence ID" value="ABS61921.1"/>
    <property type="molecule type" value="Genomic_DNA"/>
</dbReference>
<evidence type="ECO:0000313" key="12">
    <source>
        <dbReference type="EMBL" id="ABS61921.1"/>
    </source>
</evidence>
<dbReference type="InterPro" id="IPR030393">
    <property type="entry name" value="G_ENGB_dom"/>
</dbReference>
<dbReference type="NCBIfam" id="TIGR03598">
    <property type="entry name" value="GTPase_YsxC"/>
    <property type="match status" value="1"/>
</dbReference>
<dbReference type="PANTHER" id="PTHR11649:SF13">
    <property type="entry name" value="ENGB-TYPE G DOMAIN-CONTAINING PROTEIN"/>
    <property type="match status" value="1"/>
</dbReference>
<evidence type="ECO:0000256" key="3">
    <source>
        <dbReference type="ARBA" id="ARBA00022618"/>
    </source>
</evidence>
<reference evidence="12 13" key="1">
    <citation type="journal article" date="2011" name="Stand. Genomic Sci.">
        <title>Complete genome sequence of Parvibaculum lavamentivorans type strain (DS-1(T)).</title>
        <authorList>
            <person name="Schleheck D."/>
            <person name="Weiss M."/>
            <person name="Pitluck S."/>
            <person name="Bruce D."/>
            <person name="Land M.L."/>
            <person name="Han S."/>
            <person name="Saunders E."/>
            <person name="Tapia R."/>
            <person name="Detter C."/>
            <person name="Brettin T."/>
            <person name="Han J."/>
            <person name="Woyke T."/>
            <person name="Goodwin L."/>
            <person name="Pennacchio L."/>
            <person name="Nolan M."/>
            <person name="Cook A.M."/>
            <person name="Kjelleberg S."/>
            <person name="Thomas T."/>
        </authorList>
    </citation>
    <scope>NUCLEOTIDE SEQUENCE [LARGE SCALE GENOMIC DNA]</scope>
    <source>
        <strain evidence="13">DS-1 / DSM 13023 / NCIMB 13966</strain>
    </source>
</reference>
<protein>
    <recommendedName>
        <fullName evidence="10">Probable GTP-binding protein EngB</fullName>
    </recommendedName>
</protein>
<evidence type="ECO:0000256" key="1">
    <source>
        <dbReference type="ARBA" id="ARBA00001946"/>
    </source>
</evidence>
<evidence type="ECO:0000256" key="5">
    <source>
        <dbReference type="ARBA" id="ARBA00022741"/>
    </source>
</evidence>
<dbReference type="HOGENOM" id="CLU_033732_2_0_5"/>
<evidence type="ECO:0000256" key="2">
    <source>
        <dbReference type="ARBA" id="ARBA00009638"/>
    </source>
</evidence>
<keyword evidence="6" id="KW-0460">Magnesium</keyword>
<keyword evidence="13" id="KW-1185">Reference proteome</keyword>
<dbReference type="STRING" id="402881.Plav_0298"/>
<proteinExistence type="inferred from homology"/>
<dbReference type="CDD" id="cd01876">
    <property type="entry name" value="YihA_EngB"/>
    <property type="match status" value="1"/>
</dbReference>
<dbReference type="GO" id="GO:0046872">
    <property type="term" value="F:metal ion binding"/>
    <property type="evidence" value="ECO:0007669"/>
    <property type="project" value="UniProtKB-KW"/>
</dbReference>
<accession>A7HPT8</accession>
<gene>
    <name evidence="10" type="primary">engB</name>
    <name evidence="12" type="ordered locus">Plav_0298</name>
</gene>
<keyword evidence="3 10" id="KW-0132">Cell division</keyword>
<comment type="function">
    <text evidence="10">Necessary for normal cell division and for the maintenance of normal septation.</text>
</comment>
<dbReference type="GO" id="GO:0000917">
    <property type="term" value="P:division septum assembly"/>
    <property type="evidence" value="ECO:0007669"/>
    <property type="project" value="UniProtKB-KW"/>
</dbReference>
<dbReference type="SUPFAM" id="SSF52540">
    <property type="entry name" value="P-loop containing nucleoside triphosphate hydrolases"/>
    <property type="match status" value="1"/>
</dbReference>
<dbReference type="InterPro" id="IPR027417">
    <property type="entry name" value="P-loop_NTPase"/>
</dbReference>
<comment type="cofactor">
    <cofactor evidence="1">
        <name>Mg(2+)</name>
        <dbReference type="ChEBI" id="CHEBI:18420"/>
    </cofactor>
</comment>
<evidence type="ECO:0000256" key="9">
    <source>
        <dbReference type="ARBA" id="ARBA00023306"/>
    </source>
</evidence>
<dbReference type="InterPro" id="IPR006073">
    <property type="entry name" value="GTP-bd"/>
</dbReference>
<feature type="domain" description="EngB-type G" evidence="11">
    <location>
        <begin position="47"/>
        <end position="226"/>
    </location>
</feature>
<dbReference type="PANTHER" id="PTHR11649">
    <property type="entry name" value="MSS1/TRME-RELATED GTP-BINDING PROTEIN"/>
    <property type="match status" value="1"/>
</dbReference>
<keyword evidence="5 10" id="KW-0547">Nucleotide-binding</keyword>
<dbReference type="eggNOG" id="COG0218">
    <property type="taxonomic scope" value="Bacteria"/>
</dbReference>
<dbReference type="PROSITE" id="PS51706">
    <property type="entry name" value="G_ENGB"/>
    <property type="match status" value="1"/>
</dbReference>
<evidence type="ECO:0000313" key="13">
    <source>
        <dbReference type="Proteomes" id="UP000006377"/>
    </source>
</evidence>
<sequence length="235" mass="25387">MADEAPGGKAPDTDSDTLNVEAGRWLFAQACDFVRGVVAMDGLPSTTITEVAFAGRSNVGKSSLINALTGRKTLARTSNTPGRTKELNFFALGTSGNPAIMLVDLPGYGYARETRTRVDQWTDLIMAYLRGRVPLRRVLVLIDARHGLKDNDHSVMTLLDEAAVSYQIVLTKIDKLKAGELETRLDEVRAGIRRHVAAHPRIVATSSEKGTGIAELRAEIASLADPAALGYKRAE</sequence>
<dbReference type="OrthoDB" id="9804921at2"/>
<keyword evidence="7 10" id="KW-0342">GTP-binding</keyword>
<keyword evidence="9 10" id="KW-0131">Cell cycle</keyword>
<dbReference type="RefSeq" id="WP_011995212.1">
    <property type="nucleotide sequence ID" value="NC_009719.1"/>
</dbReference>
<dbReference type="GO" id="GO:0005525">
    <property type="term" value="F:GTP binding"/>
    <property type="evidence" value="ECO:0007669"/>
    <property type="project" value="UniProtKB-UniRule"/>
</dbReference>
<organism evidence="12 13">
    <name type="scientific">Parvibaculum lavamentivorans (strain DS-1 / DSM 13023 / NCIMB 13966)</name>
    <dbReference type="NCBI Taxonomy" id="402881"/>
    <lineage>
        <taxon>Bacteria</taxon>
        <taxon>Pseudomonadati</taxon>
        <taxon>Pseudomonadota</taxon>
        <taxon>Alphaproteobacteria</taxon>
        <taxon>Hyphomicrobiales</taxon>
        <taxon>Parvibaculaceae</taxon>
        <taxon>Parvibaculum</taxon>
    </lineage>
</organism>
<dbReference type="HAMAP" id="MF_00321">
    <property type="entry name" value="GTPase_EngB"/>
    <property type="match status" value="1"/>
</dbReference>
<dbReference type="GO" id="GO:0005829">
    <property type="term" value="C:cytosol"/>
    <property type="evidence" value="ECO:0007669"/>
    <property type="project" value="TreeGrafter"/>
</dbReference>
<dbReference type="Pfam" id="PF01926">
    <property type="entry name" value="MMR_HSR1"/>
    <property type="match status" value="1"/>
</dbReference>
<evidence type="ECO:0000256" key="10">
    <source>
        <dbReference type="HAMAP-Rule" id="MF_00321"/>
    </source>
</evidence>
<evidence type="ECO:0000259" key="11">
    <source>
        <dbReference type="PROSITE" id="PS51706"/>
    </source>
</evidence>